<feature type="transmembrane region" description="Helical" evidence="12">
    <location>
        <begin position="181"/>
        <end position="199"/>
    </location>
</feature>
<dbReference type="FunFam" id="3.30.1360.60:FF:000001">
    <property type="entry name" value="PTS system glucose-specific IIBC component PtsG"/>
    <property type="match status" value="1"/>
</dbReference>
<dbReference type="EMBL" id="SMAN01000028">
    <property type="protein sequence ID" value="TCT17564.1"/>
    <property type="molecule type" value="Genomic_DNA"/>
</dbReference>
<accession>A0A4R3MVJ3</accession>
<dbReference type="Pfam" id="PF02378">
    <property type="entry name" value="PTS_EIIC"/>
    <property type="match status" value="1"/>
</dbReference>
<dbReference type="CDD" id="cd00212">
    <property type="entry name" value="PTS_IIB_glc"/>
    <property type="match status" value="1"/>
</dbReference>
<keyword evidence="6" id="KW-0598">Phosphotransferase system</keyword>
<feature type="transmembrane region" description="Helical" evidence="12">
    <location>
        <begin position="12"/>
        <end position="30"/>
    </location>
</feature>
<evidence type="ECO:0000256" key="10">
    <source>
        <dbReference type="ARBA" id="ARBA00023136"/>
    </source>
</evidence>
<dbReference type="InterPro" id="IPR011055">
    <property type="entry name" value="Dup_hybrid_motif"/>
</dbReference>
<dbReference type="AlphaFoldDB" id="A0A4R3MVJ3"/>
<dbReference type="GO" id="GO:0090563">
    <property type="term" value="F:protein-phosphocysteine-sugar phosphotransferase activity"/>
    <property type="evidence" value="ECO:0007669"/>
    <property type="project" value="TreeGrafter"/>
</dbReference>
<proteinExistence type="predicted"/>
<dbReference type="NCBIfam" id="TIGR00830">
    <property type="entry name" value="PTBA"/>
    <property type="match status" value="1"/>
</dbReference>
<dbReference type="GO" id="GO:0008982">
    <property type="term" value="F:protein-N(PI)-phosphohistidine-sugar phosphotransferase activity"/>
    <property type="evidence" value="ECO:0007669"/>
    <property type="project" value="InterPro"/>
</dbReference>
<evidence type="ECO:0000256" key="1">
    <source>
        <dbReference type="ARBA" id="ARBA00004651"/>
    </source>
</evidence>
<dbReference type="FunFam" id="2.70.70.10:FF:000001">
    <property type="entry name" value="PTS system glucose-specific IIA component"/>
    <property type="match status" value="1"/>
</dbReference>
<keyword evidence="9 12" id="KW-1133">Transmembrane helix</keyword>
<keyword evidence="3" id="KW-1003">Cell membrane</keyword>
<dbReference type="InterPro" id="IPR018113">
    <property type="entry name" value="PTrfase_EIIB_Cys"/>
</dbReference>
<dbReference type="SUPFAM" id="SSF51261">
    <property type="entry name" value="Duplicated hybrid motif"/>
    <property type="match status" value="1"/>
</dbReference>
<comment type="subcellular location">
    <subcellularLocation>
        <location evidence="1">Cell membrane</location>
        <topology evidence="1">Multi-pass membrane protein</topology>
    </subcellularLocation>
</comment>
<feature type="transmembrane region" description="Helical" evidence="12">
    <location>
        <begin position="94"/>
        <end position="110"/>
    </location>
</feature>
<dbReference type="Gene3D" id="3.30.1360.60">
    <property type="entry name" value="Glucose permease domain IIB"/>
    <property type="match status" value="1"/>
</dbReference>
<dbReference type="Pfam" id="PF00358">
    <property type="entry name" value="PTS_EIIA_1"/>
    <property type="match status" value="1"/>
</dbReference>
<feature type="transmembrane region" description="Helical" evidence="12">
    <location>
        <begin position="130"/>
        <end position="150"/>
    </location>
</feature>
<feature type="domain" description="PTS EIIA type-1" evidence="13">
    <location>
        <begin position="492"/>
        <end position="596"/>
    </location>
</feature>
<evidence type="ECO:0000256" key="3">
    <source>
        <dbReference type="ARBA" id="ARBA00022475"/>
    </source>
</evidence>
<dbReference type="CDD" id="cd00210">
    <property type="entry name" value="PTS_IIA_glc"/>
    <property type="match status" value="1"/>
</dbReference>
<keyword evidence="5" id="KW-0808">Transferase</keyword>
<dbReference type="Gene3D" id="2.70.70.10">
    <property type="entry name" value="Glucose Permease (Domain IIA)"/>
    <property type="match status" value="1"/>
</dbReference>
<keyword evidence="7 12" id="KW-0812">Transmembrane</keyword>
<dbReference type="RefSeq" id="WP_132372949.1">
    <property type="nucleotide sequence ID" value="NZ_SMAN01000028.1"/>
</dbReference>
<evidence type="ECO:0000256" key="4">
    <source>
        <dbReference type="ARBA" id="ARBA00022597"/>
    </source>
</evidence>
<dbReference type="NCBIfam" id="TIGR01998">
    <property type="entry name" value="PTS-II-BC-nag"/>
    <property type="match status" value="1"/>
</dbReference>
<dbReference type="GO" id="GO:0005886">
    <property type="term" value="C:plasma membrane"/>
    <property type="evidence" value="ECO:0007669"/>
    <property type="project" value="UniProtKB-SubCell"/>
</dbReference>
<dbReference type="GO" id="GO:0019866">
    <property type="term" value="C:organelle inner membrane"/>
    <property type="evidence" value="ECO:0007669"/>
    <property type="project" value="InterPro"/>
</dbReference>
<dbReference type="InterPro" id="IPR010974">
    <property type="entry name" value="PTS_IIBC_nag"/>
</dbReference>
<dbReference type="NCBIfam" id="TIGR00826">
    <property type="entry name" value="EIIB_glc"/>
    <property type="match status" value="1"/>
</dbReference>
<dbReference type="PROSITE" id="PS00371">
    <property type="entry name" value="PTS_EIIA_TYPE_1_HIS"/>
    <property type="match status" value="1"/>
</dbReference>
<evidence type="ECO:0000256" key="5">
    <source>
        <dbReference type="ARBA" id="ARBA00022679"/>
    </source>
</evidence>
<keyword evidence="4" id="KW-0762">Sugar transport</keyword>
<dbReference type="InterPro" id="IPR003352">
    <property type="entry name" value="PTS_EIIC"/>
</dbReference>
<feature type="domain" description="PTS EIIC type-1" evidence="15">
    <location>
        <begin position="1"/>
        <end position="361"/>
    </location>
</feature>
<evidence type="ECO:0000313" key="17">
    <source>
        <dbReference type="Proteomes" id="UP000294650"/>
    </source>
</evidence>
<evidence type="ECO:0000259" key="14">
    <source>
        <dbReference type="PROSITE" id="PS51098"/>
    </source>
</evidence>
<dbReference type="InterPro" id="IPR036878">
    <property type="entry name" value="Glu_permease_IIB"/>
</dbReference>
<keyword evidence="8" id="KW-0418">Kinase</keyword>
<evidence type="ECO:0000256" key="6">
    <source>
        <dbReference type="ARBA" id="ARBA00022683"/>
    </source>
</evidence>
<dbReference type="InterPro" id="IPR001996">
    <property type="entry name" value="PTS_IIB_1"/>
</dbReference>
<feature type="transmembrane region" description="Helical" evidence="12">
    <location>
        <begin position="70"/>
        <end position="88"/>
    </location>
</feature>
<protein>
    <submittedName>
        <fullName evidence="16">PTS system N-acetylglucosamine-specific IIA component (Glc family) /PTS system N-acetylglucosamine-specific IIB component (Glc family) /PTS system N-acetylglucosamine-specific IIC component (Glc fa...</fullName>
    </submittedName>
</protein>
<feature type="transmembrane region" description="Helical" evidence="12">
    <location>
        <begin position="156"/>
        <end position="174"/>
    </location>
</feature>
<dbReference type="PROSITE" id="PS51098">
    <property type="entry name" value="PTS_EIIB_TYPE_1"/>
    <property type="match status" value="1"/>
</dbReference>
<feature type="transmembrane region" description="Helical" evidence="12">
    <location>
        <begin position="219"/>
        <end position="245"/>
    </location>
</feature>
<evidence type="ECO:0000256" key="9">
    <source>
        <dbReference type="ARBA" id="ARBA00022989"/>
    </source>
</evidence>
<reference evidence="16 17" key="1">
    <citation type="submission" date="2019-03" db="EMBL/GenBank/DDBJ databases">
        <title>Genomic Encyclopedia of Type Strains, Phase IV (KMG-IV): sequencing the most valuable type-strain genomes for metagenomic binning, comparative biology and taxonomic classification.</title>
        <authorList>
            <person name="Goeker M."/>
        </authorList>
    </citation>
    <scope>NUCLEOTIDE SEQUENCE [LARGE SCALE GENOMIC DNA]</scope>
    <source>
        <strain evidence="16 17">DSM 25894</strain>
    </source>
</reference>
<evidence type="ECO:0000256" key="2">
    <source>
        <dbReference type="ARBA" id="ARBA00022448"/>
    </source>
</evidence>
<evidence type="ECO:0000259" key="15">
    <source>
        <dbReference type="PROSITE" id="PS51103"/>
    </source>
</evidence>
<dbReference type="PROSITE" id="PS01035">
    <property type="entry name" value="PTS_EIIB_TYPE_1_CYS"/>
    <property type="match status" value="1"/>
</dbReference>
<dbReference type="PROSITE" id="PS51093">
    <property type="entry name" value="PTS_EIIA_TYPE_1"/>
    <property type="match status" value="1"/>
</dbReference>
<gene>
    <name evidence="16" type="ORF">EDD68_12812</name>
</gene>
<dbReference type="PANTHER" id="PTHR30009:SF4">
    <property type="entry name" value="PTS SYSTEM N-ACETYLGLUCOSAMINE-SPECIFIC EIICBA COMPONENT"/>
    <property type="match status" value="1"/>
</dbReference>
<evidence type="ECO:0000256" key="12">
    <source>
        <dbReference type="SAM" id="Phobius"/>
    </source>
</evidence>
<keyword evidence="17" id="KW-1185">Reference proteome</keyword>
<dbReference type="SUPFAM" id="SSF55604">
    <property type="entry name" value="Glucose permease domain IIB"/>
    <property type="match status" value="1"/>
</dbReference>
<sequence>MLAFLQKIGKALMLPIAVLPAAALLLRLGQDDLLGIPFIAAAGNAIFAHLALIFAIGVAIGLAKDNNGSAALAGAVGYFVLTEGTAAINPDIDMSVLGGILSGIIAGLLYNRYYDIKLPEWLAFFGGRRFVPIVTGGAMVVLAFIFGYIWPPVQDLIHNIGEWILGAGALGAGVYGFLNRILIPVGLHHVINSLIWFVFGEYNGATGEIGRFFAGDPNAGYFMAGYFPVMMFGLPAAAIAIIFAARKENRKAIAGVMIGAALTSFLTGITEPIEFAFMFLSPLLYLVHAFLTGISMSVAVLLDIRHGFGFSAGTIDYLLNCGIAENPVLLLFQGLVFGLIYFIIFYYLIIKLDLKTPGREDEDEQPSDGTDHLSQDGNKYSQMAKKFIQDLGGIENIKSIDNCATRLRLTIQDVSKMDESALKKHGARGIMRMGSKNIQIVVGTDVEFVADEMKKLEGNENGKQNSSETSLNSSDFVLPMTGTIIPLEQINDPVFAEKTMGDGFAVDPQEGEVVSPVNGKVVSVFPTKHAIGIESDDGYEILIHIGLDTVKLEGKGFTQHVKQGDIVRKGDRLITADLNYLKKHAPSIVTPVVFTNLDPHQEVVVHVTGKHTKGKANIIDIQ</sequence>
<dbReference type="GO" id="GO:0009401">
    <property type="term" value="P:phosphoenolpyruvate-dependent sugar phosphotransferase system"/>
    <property type="evidence" value="ECO:0007669"/>
    <property type="project" value="UniProtKB-KW"/>
</dbReference>
<evidence type="ECO:0000256" key="11">
    <source>
        <dbReference type="PROSITE-ProRule" id="PRU00421"/>
    </source>
</evidence>
<dbReference type="InterPro" id="IPR050429">
    <property type="entry name" value="PTS_Glucose_EIICBA"/>
</dbReference>
<evidence type="ECO:0000256" key="8">
    <source>
        <dbReference type="ARBA" id="ARBA00022777"/>
    </source>
</evidence>
<keyword evidence="2" id="KW-0813">Transport</keyword>
<dbReference type="PROSITE" id="PS51103">
    <property type="entry name" value="PTS_EIIC_TYPE_1"/>
    <property type="match status" value="1"/>
</dbReference>
<feature type="transmembrane region" description="Helical" evidence="12">
    <location>
        <begin position="328"/>
        <end position="349"/>
    </location>
</feature>
<feature type="transmembrane region" description="Helical" evidence="12">
    <location>
        <begin position="252"/>
        <end position="269"/>
    </location>
</feature>
<feature type="transmembrane region" description="Helical" evidence="12">
    <location>
        <begin position="275"/>
        <end position="302"/>
    </location>
</feature>
<evidence type="ECO:0000256" key="7">
    <source>
        <dbReference type="ARBA" id="ARBA00022692"/>
    </source>
</evidence>
<dbReference type="Proteomes" id="UP000294650">
    <property type="component" value="Unassembled WGS sequence"/>
</dbReference>
<dbReference type="InterPro" id="IPR001127">
    <property type="entry name" value="PTS_EIIA_1_perm"/>
</dbReference>
<comment type="caution">
    <text evidence="16">The sequence shown here is derived from an EMBL/GenBank/DDBJ whole genome shotgun (WGS) entry which is preliminary data.</text>
</comment>
<dbReference type="GO" id="GO:0016301">
    <property type="term" value="F:kinase activity"/>
    <property type="evidence" value="ECO:0007669"/>
    <property type="project" value="UniProtKB-KW"/>
</dbReference>
<evidence type="ECO:0000259" key="13">
    <source>
        <dbReference type="PROSITE" id="PS51093"/>
    </source>
</evidence>
<evidence type="ECO:0000313" key="16">
    <source>
        <dbReference type="EMBL" id="TCT17564.1"/>
    </source>
</evidence>
<organism evidence="16 17">
    <name type="scientific">Melghiribacillus thermohalophilus</name>
    <dbReference type="NCBI Taxonomy" id="1324956"/>
    <lineage>
        <taxon>Bacteria</taxon>
        <taxon>Bacillati</taxon>
        <taxon>Bacillota</taxon>
        <taxon>Bacilli</taxon>
        <taxon>Bacillales</taxon>
        <taxon>Bacillaceae</taxon>
        <taxon>Melghiribacillus</taxon>
    </lineage>
</organism>
<dbReference type="GO" id="GO:0015764">
    <property type="term" value="P:N-acetylglucosamine transport"/>
    <property type="evidence" value="ECO:0007669"/>
    <property type="project" value="TreeGrafter"/>
</dbReference>
<feature type="transmembrane region" description="Helical" evidence="12">
    <location>
        <begin position="36"/>
        <end position="63"/>
    </location>
</feature>
<dbReference type="GO" id="GO:0015572">
    <property type="term" value="F:N-acetylglucosamine transmembrane transporter activity"/>
    <property type="evidence" value="ECO:0007669"/>
    <property type="project" value="InterPro"/>
</dbReference>
<feature type="active site" description="Phosphocysteine intermediate; for EIIB activity" evidence="11">
    <location>
        <position position="403"/>
    </location>
</feature>
<dbReference type="PANTHER" id="PTHR30009">
    <property type="entry name" value="CYTOCHROME C-TYPE SYNTHESIS PROTEIN AND PTS TRANSMEMBRANE COMPONENT"/>
    <property type="match status" value="1"/>
</dbReference>
<keyword evidence="10 12" id="KW-0472">Membrane</keyword>
<dbReference type="OrthoDB" id="9764327at2"/>
<name>A0A4R3MVJ3_9BACI</name>
<dbReference type="Pfam" id="PF00367">
    <property type="entry name" value="PTS_EIIB"/>
    <property type="match status" value="1"/>
</dbReference>
<dbReference type="InterPro" id="IPR013013">
    <property type="entry name" value="PTS_EIIC_1"/>
</dbReference>
<feature type="domain" description="PTS EIIB type-1" evidence="14">
    <location>
        <begin position="381"/>
        <end position="463"/>
    </location>
</feature>